<reference evidence="1" key="1">
    <citation type="submission" date="2021-02" db="EMBL/GenBank/DDBJ databases">
        <authorList>
            <person name="Nowell W R."/>
        </authorList>
    </citation>
    <scope>NUCLEOTIDE SEQUENCE</scope>
</reference>
<dbReference type="AlphaFoldDB" id="A0A819WNB8"/>
<comment type="caution">
    <text evidence="1">The sequence shown here is derived from an EMBL/GenBank/DDBJ whole genome shotgun (WGS) entry which is preliminary data.</text>
</comment>
<evidence type="ECO:0000313" key="1">
    <source>
        <dbReference type="EMBL" id="CAF4127442.1"/>
    </source>
</evidence>
<evidence type="ECO:0000313" key="2">
    <source>
        <dbReference type="Proteomes" id="UP000663823"/>
    </source>
</evidence>
<organism evidence="1 2">
    <name type="scientific">Rotaria sordida</name>
    <dbReference type="NCBI Taxonomy" id="392033"/>
    <lineage>
        <taxon>Eukaryota</taxon>
        <taxon>Metazoa</taxon>
        <taxon>Spiralia</taxon>
        <taxon>Gnathifera</taxon>
        <taxon>Rotifera</taxon>
        <taxon>Eurotatoria</taxon>
        <taxon>Bdelloidea</taxon>
        <taxon>Philodinida</taxon>
        <taxon>Philodinidae</taxon>
        <taxon>Rotaria</taxon>
    </lineage>
</organism>
<gene>
    <name evidence="1" type="ORF">OTI717_LOCUS35125</name>
</gene>
<accession>A0A819WNB8</accession>
<sequence>MQQLSKRDLKMDLEEISKQTSVLKHEELRNDIKIKPKDAIKIPNITIQKESSSDLITDPKEPVTPTYVREQPQLEMTVSNDNIRLVPSDPNAFTPVFCQQRQAAIDNMAYRTAVNSWKAKSIDDVVKLINELSFGKSLIDRAWIVFYWVSQNVKYDFKSYFWGVFGHSSPEDVFKNRK</sequence>
<proteinExistence type="predicted"/>
<dbReference type="Proteomes" id="UP000663823">
    <property type="component" value="Unassembled WGS sequence"/>
</dbReference>
<name>A0A819WNB8_9BILA</name>
<dbReference type="EMBL" id="CAJOAX010013237">
    <property type="protein sequence ID" value="CAF4127442.1"/>
    <property type="molecule type" value="Genomic_DNA"/>
</dbReference>
<protein>
    <submittedName>
        <fullName evidence="1">Uncharacterized protein</fullName>
    </submittedName>
</protein>